<sequence>MFNSDATAHLQSTSHKQADPKPKRLSRLDFVAKDVKDASAKLQRKARTNSGKVTTKAKEFASVDHLSADAAAMFVDNELSKGAMHRARLHVIHCSECRDEVNRQRDTVNFLRKECRNEEVSAPMDLKARLASLATECAPGPGAEDLAMQRPESFVAKVESVVRAVRRTQGR</sequence>
<evidence type="ECO:0000313" key="3">
    <source>
        <dbReference type="Proteomes" id="UP000068067"/>
    </source>
</evidence>
<dbReference type="EMBL" id="CP009220">
    <property type="protein sequence ID" value="ALC05522.1"/>
    <property type="molecule type" value="Genomic_DNA"/>
</dbReference>
<protein>
    <recommendedName>
        <fullName evidence="4">Zinc-finger domain-containing protein</fullName>
    </recommendedName>
</protein>
<dbReference type="OrthoDB" id="4425192at2"/>
<evidence type="ECO:0000313" key="2">
    <source>
        <dbReference type="EMBL" id="ALC05522.1"/>
    </source>
</evidence>
<proteinExistence type="predicted"/>
<evidence type="ECO:0008006" key="4">
    <source>
        <dbReference type="Google" id="ProtNLM"/>
    </source>
</evidence>
<dbReference type="PATRIC" id="fig|931089.4.peg.1103"/>
<accession>A0A0M4CL83</accession>
<dbReference type="KEGG" id="cdx:CDES_05425"/>
<evidence type="ECO:0000256" key="1">
    <source>
        <dbReference type="SAM" id="MobiDB-lite"/>
    </source>
</evidence>
<feature type="compositionally biased region" description="Polar residues" evidence="1">
    <location>
        <begin position="1"/>
        <end position="15"/>
    </location>
</feature>
<feature type="region of interest" description="Disordered" evidence="1">
    <location>
        <begin position="1"/>
        <end position="27"/>
    </location>
</feature>
<dbReference type="STRING" id="931089.CDES_05425"/>
<reference evidence="2 3" key="1">
    <citation type="submission" date="2014-08" db="EMBL/GenBank/DDBJ databases">
        <title>Complete genome sequence of Corynebacterium deserti GIMN1.010 (=DSM 45689), isolated from desert sand in western China.</title>
        <authorList>
            <person name="Ruckert C."/>
            <person name="Albersmeier A."/>
            <person name="Kalinowski J."/>
        </authorList>
    </citation>
    <scope>NUCLEOTIDE SEQUENCE [LARGE SCALE GENOMIC DNA]</scope>
    <source>
        <strain evidence="2 3">GIMN1.010</strain>
    </source>
</reference>
<dbReference type="RefSeq" id="WP_053544586.1">
    <property type="nucleotide sequence ID" value="NZ_CP009220.1"/>
</dbReference>
<keyword evidence="3" id="KW-1185">Reference proteome</keyword>
<name>A0A0M4CL83_9CORY</name>
<feature type="compositionally biased region" description="Basic and acidic residues" evidence="1">
    <location>
        <begin position="16"/>
        <end position="27"/>
    </location>
</feature>
<dbReference type="AlphaFoldDB" id="A0A0M4CL83"/>
<organism evidence="2 3">
    <name type="scientific">Corynebacterium deserti GIMN1.010</name>
    <dbReference type="NCBI Taxonomy" id="931089"/>
    <lineage>
        <taxon>Bacteria</taxon>
        <taxon>Bacillati</taxon>
        <taxon>Actinomycetota</taxon>
        <taxon>Actinomycetes</taxon>
        <taxon>Mycobacteriales</taxon>
        <taxon>Corynebacteriaceae</taxon>
        <taxon>Corynebacterium</taxon>
    </lineage>
</organism>
<dbReference type="Proteomes" id="UP000068067">
    <property type="component" value="Chromosome"/>
</dbReference>
<gene>
    <name evidence="2" type="ORF">CDES_05425</name>
</gene>